<proteinExistence type="predicted"/>
<evidence type="ECO:0008006" key="4">
    <source>
        <dbReference type="Google" id="ProtNLM"/>
    </source>
</evidence>
<name>A0ABS2NZZ9_9BACI</name>
<keyword evidence="1" id="KW-0732">Signal</keyword>
<gene>
    <name evidence="2" type="ORF">JOC95_001785</name>
</gene>
<dbReference type="RefSeq" id="WP_204415215.1">
    <property type="nucleotide sequence ID" value="NZ_JAFBED010000003.1"/>
</dbReference>
<reference evidence="2 3" key="1">
    <citation type="submission" date="2021-01" db="EMBL/GenBank/DDBJ databases">
        <title>Genomic Encyclopedia of Type Strains, Phase IV (KMG-IV): sequencing the most valuable type-strain genomes for metagenomic binning, comparative biology and taxonomic classification.</title>
        <authorList>
            <person name="Goeker M."/>
        </authorList>
    </citation>
    <scope>NUCLEOTIDE SEQUENCE [LARGE SCALE GENOMIC DNA]</scope>
    <source>
        <strain evidence="2 3">DSM 25879</strain>
    </source>
</reference>
<keyword evidence="3" id="KW-1185">Reference proteome</keyword>
<evidence type="ECO:0000256" key="1">
    <source>
        <dbReference type="SAM" id="SignalP"/>
    </source>
</evidence>
<evidence type="ECO:0000313" key="3">
    <source>
        <dbReference type="Proteomes" id="UP000737402"/>
    </source>
</evidence>
<comment type="caution">
    <text evidence="2">The sequence shown here is derived from an EMBL/GenBank/DDBJ whole genome shotgun (WGS) entry which is preliminary data.</text>
</comment>
<protein>
    <recommendedName>
        <fullName evidence="4">Lipoprotein</fullName>
    </recommendedName>
</protein>
<evidence type="ECO:0000313" key="2">
    <source>
        <dbReference type="EMBL" id="MBM7619933.1"/>
    </source>
</evidence>
<accession>A0ABS2NZZ9</accession>
<feature type="signal peptide" evidence="1">
    <location>
        <begin position="1"/>
        <end position="23"/>
    </location>
</feature>
<sequence>MKKNYRLIQLVLFMVCLCTFVKGNTIYSAKPEDSKVDISDVTFMESETERDMALEKAFSKVLDLKPGENNVRYYYNRIDLNNDKEPETFVYLTGPFVCGTGGCSALIFQQIEGEYNLVSQFTLVRAPIIIRDRMTNGWNNIIMYVSGGGMEGRYKELIFNGNAYPSNPSVQPDVKDGKVKGIGIINDDMSKNNGIEF</sequence>
<dbReference type="EMBL" id="JAFBED010000003">
    <property type="protein sequence ID" value="MBM7619933.1"/>
    <property type="molecule type" value="Genomic_DNA"/>
</dbReference>
<feature type="chain" id="PRO_5045600656" description="Lipoprotein" evidence="1">
    <location>
        <begin position="24"/>
        <end position="197"/>
    </location>
</feature>
<organism evidence="2 3">
    <name type="scientific">Sutcliffiella tianshenii</name>
    <dbReference type="NCBI Taxonomy" id="1463404"/>
    <lineage>
        <taxon>Bacteria</taxon>
        <taxon>Bacillati</taxon>
        <taxon>Bacillota</taxon>
        <taxon>Bacilli</taxon>
        <taxon>Bacillales</taxon>
        <taxon>Bacillaceae</taxon>
        <taxon>Sutcliffiella</taxon>
    </lineage>
</organism>
<dbReference type="Proteomes" id="UP000737402">
    <property type="component" value="Unassembled WGS sequence"/>
</dbReference>